<keyword evidence="3" id="KW-1185">Reference proteome</keyword>
<dbReference type="RefSeq" id="WP_249573257.1">
    <property type="nucleotide sequence ID" value="NZ_JBCIVJ010000032.1"/>
</dbReference>
<sequence>MKLIGMMDSPYVRRVAVSLELYGIGFESMPLSVFRSFEAFARINPVVKAPTLLLDNGVQLMDSSLILHYFETLAGAEQKLLPAQPDTLAQDLRLLGVALAACEKAVQNIYEHNLRPEEKQHQPWVARVTQQLLAACREWDALLAGRPAPQRPDQVAVTSAVVWTFIQSMIPNVVPADDFKNIASLARSCEALPAFKKYPLC</sequence>
<dbReference type="EC" id="2.5.1.18" evidence="2"/>
<proteinExistence type="predicted"/>
<dbReference type="PANTHER" id="PTHR42673:SF21">
    <property type="entry name" value="GLUTATHIONE S-TRANSFERASE YFCF"/>
    <property type="match status" value="1"/>
</dbReference>
<evidence type="ECO:0000313" key="2">
    <source>
        <dbReference type="EMBL" id="MEN0581956.1"/>
    </source>
</evidence>
<accession>A0ABU9VB98</accession>
<dbReference type="Gene3D" id="1.20.1050.10">
    <property type="match status" value="1"/>
</dbReference>
<dbReference type="Gene3D" id="3.40.30.10">
    <property type="entry name" value="Glutaredoxin"/>
    <property type="match status" value="1"/>
</dbReference>
<name>A0ABU9VB98_9ENTR</name>
<gene>
    <name evidence="2" type="ORF">AAIG39_23575</name>
</gene>
<keyword evidence="2" id="KW-0808">Transferase</keyword>
<protein>
    <submittedName>
        <fullName evidence="2">Glutathione S-transferase</fullName>
        <ecNumber evidence="2">2.5.1.18</ecNumber>
    </submittedName>
</protein>
<comment type="caution">
    <text evidence="2">The sequence shown here is derived from an EMBL/GenBank/DDBJ whole genome shotgun (WGS) entry which is preliminary data.</text>
</comment>
<dbReference type="PANTHER" id="PTHR42673">
    <property type="entry name" value="MALEYLACETOACETATE ISOMERASE"/>
    <property type="match status" value="1"/>
</dbReference>
<dbReference type="CDD" id="cd03205">
    <property type="entry name" value="GST_C_6"/>
    <property type="match status" value="1"/>
</dbReference>
<evidence type="ECO:0000313" key="3">
    <source>
        <dbReference type="Proteomes" id="UP001411173"/>
    </source>
</evidence>
<organism evidence="2 3">
    <name type="scientific">Phytobacter palmae</name>
    <dbReference type="NCBI Taxonomy" id="1855371"/>
    <lineage>
        <taxon>Bacteria</taxon>
        <taxon>Pseudomonadati</taxon>
        <taxon>Pseudomonadota</taxon>
        <taxon>Gammaproteobacteria</taxon>
        <taxon>Enterobacterales</taxon>
        <taxon>Enterobacteriaceae</taxon>
        <taxon>Phytobacter</taxon>
    </lineage>
</organism>
<dbReference type="GO" id="GO:0004364">
    <property type="term" value="F:glutathione transferase activity"/>
    <property type="evidence" value="ECO:0007669"/>
    <property type="project" value="UniProtKB-EC"/>
</dbReference>
<dbReference type="Proteomes" id="UP001411173">
    <property type="component" value="Unassembled WGS sequence"/>
</dbReference>
<dbReference type="EMBL" id="JBCIVJ010000032">
    <property type="protein sequence ID" value="MEN0581956.1"/>
    <property type="molecule type" value="Genomic_DNA"/>
</dbReference>
<evidence type="ECO:0000259" key="1">
    <source>
        <dbReference type="Pfam" id="PF13417"/>
    </source>
</evidence>
<dbReference type="SUPFAM" id="SSF47616">
    <property type="entry name" value="GST C-terminal domain-like"/>
    <property type="match status" value="1"/>
</dbReference>
<dbReference type="InterPro" id="IPR036249">
    <property type="entry name" value="Thioredoxin-like_sf"/>
</dbReference>
<dbReference type="SUPFAM" id="SSF52833">
    <property type="entry name" value="Thioredoxin-like"/>
    <property type="match status" value="1"/>
</dbReference>
<dbReference type="InterPro" id="IPR004045">
    <property type="entry name" value="Glutathione_S-Trfase_N"/>
</dbReference>
<dbReference type="InterPro" id="IPR036282">
    <property type="entry name" value="Glutathione-S-Trfase_C_sf"/>
</dbReference>
<reference evidence="2 3" key="1">
    <citation type="submission" date="2024-02" db="EMBL/GenBank/DDBJ databases">
        <title>Whole genome of MDR Enterobacteriaceae from southern Thailand.</title>
        <authorList>
            <person name="Surachat K."/>
        </authorList>
    </citation>
    <scope>NUCLEOTIDE SEQUENCE [LARGE SCALE GENOMIC DNA]</scope>
    <source>
        <strain evidence="2 3">PSU_29</strain>
    </source>
</reference>
<feature type="domain" description="GST N-terminal" evidence="1">
    <location>
        <begin position="3"/>
        <end position="76"/>
    </location>
</feature>
<dbReference type="Pfam" id="PF13417">
    <property type="entry name" value="GST_N_3"/>
    <property type="match status" value="1"/>
</dbReference>